<feature type="region of interest" description="Disordered" evidence="1">
    <location>
        <begin position="302"/>
        <end position="333"/>
    </location>
</feature>
<gene>
    <name evidence="2" type="ORF">EHS24_001592</name>
</gene>
<dbReference type="AlphaFoldDB" id="A0A427XKZ9"/>
<keyword evidence="3" id="KW-1185">Reference proteome</keyword>
<sequence>MIQKTASNVNGIISRRAPETVFPPFEYANLLDHADFGDWRDTLATDGYVVLPAVVPRETALRSREAALSWLEAFPRGFKRDDPNTHKTECLPVQHKGGMMSCNGVAHEQWVWDVRGHPAVVDAFAKVWGTDELVVSFDAITVAHPNRTDIYDAGRWEHMDQSPCRRGFHCLQGLVNLNDCGKDDGGLMILKGSPALMGEFFDMFGREETRTWGPQDFYSFTDDQHQWFYDRGCEWVKVCVEAGDLILWDSRAMHYSVSPTGKTDRAVIYVCMGPTKLLTEKNKEDRRYAFENYLNTNHVPYGETFVNPRKPGIRSDTGLPDQDDDGIPQNPRAASDRILKLAGVKAY</sequence>
<dbReference type="SUPFAM" id="SSF51197">
    <property type="entry name" value="Clavaminate synthase-like"/>
    <property type="match status" value="1"/>
</dbReference>
<evidence type="ECO:0000313" key="3">
    <source>
        <dbReference type="Proteomes" id="UP000279236"/>
    </source>
</evidence>
<reference evidence="2 3" key="1">
    <citation type="submission" date="2018-11" db="EMBL/GenBank/DDBJ databases">
        <title>Genome sequence of Apiotrichum porosum DSM 27194.</title>
        <authorList>
            <person name="Aliyu H."/>
            <person name="Gorte O."/>
            <person name="Ochsenreither K."/>
        </authorList>
    </citation>
    <scope>NUCLEOTIDE SEQUENCE [LARGE SCALE GENOMIC DNA]</scope>
    <source>
        <strain evidence="2 3">DSM 27194</strain>
    </source>
</reference>
<protein>
    <recommendedName>
        <fullName evidence="4">Phytanoyl-CoA dioxygenase</fullName>
    </recommendedName>
</protein>
<dbReference type="OrthoDB" id="445007at2759"/>
<dbReference type="RefSeq" id="XP_028474687.1">
    <property type="nucleotide sequence ID" value="XM_028617380.1"/>
</dbReference>
<dbReference type="Gene3D" id="2.60.120.620">
    <property type="entry name" value="q2cbj1_9rhob like domain"/>
    <property type="match status" value="1"/>
</dbReference>
<evidence type="ECO:0000313" key="2">
    <source>
        <dbReference type="EMBL" id="RSH79540.1"/>
    </source>
</evidence>
<dbReference type="InterPro" id="IPR008775">
    <property type="entry name" value="Phytyl_CoA_dOase-like"/>
</dbReference>
<dbReference type="Proteomes" id="UP000279236">
    <property type="component" value="Unassembled WGS sequence"/>
</dbReference>
<dbReference type="GeneID" id="39586135"/>
<dbReference type="PANTHER" id="PTHR31630:SF6">
    <property type="entry name" value="PHYTANOYL-COA DIOXYGENASE-RELATED"/>
    <property type="match status" value="1"/>
</dbReference>
<evidence type="ECO:0000256" key="1">
    <source>
        <dbReference type="SAM" id="MobiDB-lite"/>
    </source>
</evidence>
<dbReference type="PANTHER" id="PTHR31630">
    <property type="entry name" value="PHYTANOYL-COA DIOXYGENASE-RELATED-RELATED"/>
    <property type="match status" value="1"/>
</dbReference>
<comment type="caution">
    <text evidence="2">The sequence shown here is derived from an EMBL/GenBank/DDBJ whole genome shotgun (WGS) entry which is preliminary data.</text>
</comment>
<dbReference type="EMBL" id="RSCE01000010">
    <property type="protein sequence ID" value="RSH79540.1"/>
    <property type="molecule type" value="Genomic_DNA"/>
</dbReference>
<accession>A0A427XKZ9</accession>
<dbReference type="Pfam" id="PF05721">
    <property type="entry name" value="PhyH"/>
    <property type="match status" value="1"/>
</dbReference>
<name>A0A427XKZ9_9TREE</name>
<organism evidence="2 3">
    <name type="scientific">Apiotrichum porosum</name>
    <dbReference type="NCBI Taxonomy" id="105984"/>
    <lineage>
        <taxon>Eukaryota</taxon>
        <taxon>Fungi</taxon>
        <taxon>Dikarya</taxon>
        <taxon>Basidiomycota</taxon>
        <taxon>Agaricomycotina</taxon>
        <taxon>Tremellomycetes</taxon>
        <taxon>Trichosporonales</taxon>
        <taxon>Trichosporonaceae</taxon>
        <taxon>Apiotrichum</taxon>
    </lineage>
</organism>
<proteinExistence type="predicted"/>
<evidence type="ECO:0008006" key="4">
    <source>
        <dbReference type="Google" id="ProtNLM"/>
    </source>
</evidence>